<evidence type="ECO:0000313" key="3">
    <source>
        <dbReference type="Proteomes" id="UP000784294"/>
    </source>
</evidence>
<organism evidence="2 3">
    <name type="scientific">Protopolystoma xenopodis</name>
    <dbReference type="NCBI Taxonomy" id="117903"/>
    <lineage>
        <taxon>Eukaryota</taxon>
        <taxon>Metazoa</taxon>
        <taxon>Spiralia</taxon>
        <taxon>Lophotrochozoa</taxon>
        <taxon>Platyhelminthes</taxon>
        <taxon>Monogenea</taxon>
        <taxon>Polyopisthocotylea</taxon>
        <taxon>Polystomatidea</taxon>
        <taxon>Polystomatidae</taxon>
        <taxon>Protopolystoma</taxon>
    </lineage>
</organism>
<dbReference type="AlphaFoldDB" id="A0A3S5C3E7"/>
<name>A0A3S5C3E7_9PLAT</name>
<dbReference type="EMBL" id="CAAALY010244477">
    <property type="protein sequence ID" value="VEL32668.1"/>
    <property type="molecule type" value="Genomic_DNA"/>
</dbReference>
<comment type="caution">
    <text evidence="2">The sequence shown here is derived from an EMBL/GenBank/DDBJ whole genome shotgun (WGS) entry which is preliminary data.</text>
</comment>
<accession>A0A3S5C3E7</accession>
<evidence type="ECO:0000256" key="1">
    <source>
        <dbReference type="SAM" id="MobiDB-lite"/>
    </source>
</evidence>
<reference evidence="2" key="1">
    <citation type="submission" date="2018-11" db="EMBL/GenBank/DDBJ databases">
        <authorList>
            <consortium name="Pathogen Informatics"/>
        </authorList>
    </citation>
    <scope>NUCLEOTIDE SEQUENCE</scope>
</reference>
<feature type="region of interest" description="Disordered" evidence="1">
    <location>
        <begin position="79"/>
        <end position="101"/>
    </location>
</feature>
<protein>
    <submittedName>
        <fullName evidence="2">Uncharacterized protein</fullName>
    </submittedName>
</protein>
<keyword evidence="3" id="KW-1185">Reference proteome</keyword>
<dbReference type="OrthoDB" id="449241at2759"/>
<proteinExistence type="predicted"/>
<dbReference type="Proteomes" id="UP000784294">
    <property type="component" value="Unassembled WGS sequence"/>
</dbReference>
<sequence length="101" mass="10983">MSLVTGRIRDLLHQPSMNQEAGCGDLVPRNPADWRLIEACQSQVSNRTWFGLDPRIGLADEASTIKNIDVTAIPPSGSSIIEVGKHGLPRGYTTQDSDTHT</sequence>
<gene>
    <name evidence="2" type="ORF">PXEA_LOCUS26108</name>
</gene>
<evidence type="ECO:0000313" key="2">
    <source>
        <dbReference type="EMBL" id="VEL32668.1"/>
    </source>
</evidence>
<feature type="compositionally biased region" description="Polar residues" evidence="1">
    <location>
        <begin position="92"/>
        <end position="101"/>
    </location>
</feature>